<name>A0ACC5VW03_9GAMM</name>
<gene>
    <name evidence="1" type="ORF">HW452_09920</name>
</gene>
<protein>
    <submittedName>
        <fullName evidence="1">DsrE family protein</fullName>
    </submittedName>
</protein>
<comment type="caution">
    <text evidence="1">The sequence shown here is derived from an EMBL/GenBank/DDBJ whole genome shotgun (WGS) entry which is preliminary data.</text>
</comment>
<dbReference type="EMBL" id="JABYQT010000005">
    <property type="protein sequence ID" value="MBZ5487842.1"/>
    <property type="molecule type" value="Genomic_DNA"/>
</dbReference>
<keyword evidence="2" id="KW-1185">Reference proteome</keyword>
<reference evidence="1" key="1">
    <citation type="submission" date="2020-06" db="EMBL/GenBank/DDBJ databases">
        <title>Whole Genome Sequence of Halomonas aquamarina MB598.</title>
        <authorList>
            <person name="Pervaiz M."/>
            <person name="Fariq A."/>
            <person name="Yasmin A."/>
            <person name="Welch M."/>
        </authorList>
    </citation>
    <scope>NUCLEOTIDE SEQUENCE</scope>
    <source>
        <strain evidence="1">MB598</strain>
    </source>
</reference>
<evidence type="ECO:0000313" key="2">
    <source>
        <dbReference type="Proteomes" id="UP001319846"/>
    </source>
</evidence>
<dbReference type="Proteomes" id="UP001319846">
    <property type="component" value="Unassembled WGS sequence"/>
</dbReference>
<proteinExistence type="predicted"/>
<sequence length="121" mass="13010">MSEPSGLLVIIRHAPYATNLLREGLDTALVAAAFGQSVDLLFLGQGAMALLDEQGEGAPGQKATRPTLDMLEMYDIEGLWTSQETLQVLGLKPSCLMGNVRIVDAQGLPDFIATYSQVLNF</sequence>
<accession>A0ACC5VW03</accession>
<evidence type="ECO:0000313" key="1">
    <source>
        <dbReference type="EMBL" id="MBZ5487842.1"/>
    </source>
</evidence>
<organism evidence="1 2">
    <name type="scientific">Vreelandella aquamarina</name>
    <dbReference type="NCBI Taxonomy" id="77097"/>
    <lineage>
        <taxon>Bacteria</taxon>
        <taxon>Pseudomonadati</taxon>
        <taxon>Pseudomonadota</taxon>
        <taxon>Gammaproteobacteria</taxon>
        <taxon>Oceanospirillales</taxon>
        <taxon>Halomonadaceae</taxon>
        <taxon>Vreelandella</taxon>
    </lineage>
</organism>